<evidence type="ECO:0000256" key="1">
    <source>
        <dbReference type="SAM" id="Phobius"/>
    </source>
</evidence>
<dbReference type="InterPro" id="IPR018682">
    <property type="entry name" value="DUF2167_membr"/>
</dbReference>
<evidence type="ECO:0000256" key="2">
    <source>
        <dbReference type="SAM" id="SignalP"/>
    </source>
</evidence>
<dbReference type="EMBL" id="QMBQ01000001">
    <property type="protein sequence ID" value="RAZ79741.1"/>
    <property type="molecule type" value="Genomic_DNA"/>
</dbReference>
<keyword evidence="1" id="KW-0472">Membrane</keyword>
<evidence type="ECO:0000313" key="3">
    <source>
        <dbReference type="EMBL" id="RAZ79741.1"/>
    </source>
</evidence>
<accession>A0A330GWR0</accession>
<dbReference type="AlphaFoldDB" id="A0A330GWR0"/>
<gene>
    <name evidence="3" type="ORF">DPM35_00055</name>
</gene>
<sequence>MNKSVRKNLIFVAVAYACLLAQPASVHAEDANYHPQDFTQPLSAARGTIAPAGSGAFYLKPEDRCDLVVKEFGWDRGECGSIDQLIFGFTPEIDNLTVEKPVSDGYVSLADWDSGDRSEEIGSIEESFKDSVKAQSQRLGQDIRFDGWLVYPQIDKGKNILYYANILNWSGDRTINISVSIFDRQGYVPIKIVPVNGNITGDDVQKIVAASAAAYKPQAGSSYFEFSSGDKVAGYGALGVLATMLGVKYGGAASAGVIALALVVLKKGAFILLLPLVWLRRLFSRKKADS</sequence>
<evidence type="ECO:0000313" key="4">
    <source>
        <dbReference type="Proteomes" id="UP000251956"/>
    </source>
</evidence>
<dbReference type="OrthoDB" id="8058821at2"/>
<keyword evidence="1" id="KW-0812">Transmembrane</keyword>
<proteinExistence type="predicted"/>
<keyword evidence="2" id="KW-0732">Signal</keyword>
<keyword evidence="1" id="KW-1133">Transmembrane helix</keyword>
<dbReference type="RefSeq" id="WP_112125324.1">
    <property type="nucleotide sequence ID" value="NZ_QMBQ01000001.1"/>
</dbReference>
<feature type="chain" id="PRO_5016378849" description="DUF2167 domain-containing protein" evidence="2">
    <location>
        <begin position="29"/>
        <end position="290"/>
    </location>
</feature>
<protein>
    <recommendedName>
        <fullName evidence="5">DUF2167 domain-containing protein</fullName>
    </recommendedName>
</protein>
<reference evidence="4" key="1">
    <citation type="submission" date="2018-06" db="EMBL/GenBank/DDBJ databases">
        <authorList>
            <person name="Helene L.C."/>
            <person name="Dall'Agnol R."/>
            <person name="Delamuta J.R."/>
            <person name="Hungria M."/>
        </authorList>
    </citation>
    <scope>NUCLEOTIDE SEQUENCE [LARGE SCALE GENOMIC DNA]</scope>
    <source>
        <strain evidence="4">CNPSo 3140</strain>
    </source>
</reference>
<feature type="transmembrane region" description="Helical" evidence="1">
    <location>
        <begin position="257"/>
        <end position="279"/>
    </location>
</feature>
<name>A0A330GWR0_9HYPH</name>
<keyword evidence="4" id="KW-1185">Reference proteome</keyword>
<feature type="signal peptide" evidence="2">
    <location>
        <begin position="1"/>
        <end position="28"/>
    </location>
</feature>
<dbReference type="Pfam" id="PF09935">
    <property type="entry name" value="DUF2167"/>
    <property type="match status" value="1"/>
</dbReference>
<dbReference type="Proteomes" id="UP000251956">
    <property type="component" value="Unassembled WGS sequence"/>
</dbReference>
<evidence type="ECO:0008006" key="5">
    <source>
        <dbReference type="Google" id="ProtNLM"/>
    </source>
</evidence>
<comment type="caution">
    <text evidence="3">The sequence shown here is derived from an EMBL/GenBank/DDBJ whole genome shotgun (WGS) entry which is preliminary data.</text>
</comment>
<organism evidence="3 4">
    <name type="scientific">Mesorhizobium atlanticum</name>
    <dbReference type="NCBI Taxonomy" id="2233532"/>
    <lineage>
        <taxon>Bacteria</taxon>
        <taxon>Pseudomonadati</taxon>
        <taxon>Pseudomonadota</taxon>
        <taxon>Alphaproteobacteria</taxon>
        <taxon>Hyphomicrobiales</taxon>
        <taxon>Phyllobacteriaceae</taxon>
        <taxon>Mesorhizobium</taxon>
    </lineage>
</organism>
<reference evidence="3 4" key="2">
    <citation type="submission" date="2018-07" db="EMBL/GenBank/DDBJ databases">
        <title>Diversity of Mesorhizobium strains in Brazil.</title>
        <authorList>
            <person name="Helene L.C.F."/>
            <person name="Dall'Agnol R."/>
            <person name="Delamuta J.R.M."/>
            <person name="Hungria M."/>
        </authorList>
    </citation>
    <scope>NUCLEOTIDE SEQUENCE [LARGE SCALE GENOMIC DNA]</scope>
    <source>
        <strain evidence="3 4">CNPSo 3140</strain>
    </source>
</reference>
<dbReference type="PROSITE" id="PS51257">
    <property type="entry name" value="PROKAR_LIPOPROTEIN"/>
    <property type="match status" value="1"/>
</dbReference>